<evidence type="ECO:0000313" key="2">
    <source>
        <dbReference type="Proteomes" id="UP001195483"/>
    </source>
</evidence>
<dbReference type="EMBL" id="JAEAOA010000777">
    <property type="protein sequence ID" value="KAK3588490.1"/>
    <property type="molecule type" value="Genomic_DNA"/>
</dbReference>
<reference evidence="1" key="2">
    <citation type="journal article" date="2021" name="Genome Biol. Evol.">
        <title>Developing a high-quality reference genome for a parasitic bivalve with doubly uniparental inheritance (Bivalvia: Unionida).</title>
        <authorList>
            <person name="Smith C.H."/>
        </authorList>
    </citation>
    <scope>NUCLEOTIDE SEQUENCE</scope>
    <source>
        <strain evidence="1">CHS0354</strain>
        <tissue evidence="1">Mantle</tissue>
    </source>
</reference>
<comment type="caution">
    <text evidence="1">The sequence shown here is derived from an EMBL/GenBank/DDBJ whole genome shotgun (WGS) entry which is preliminary data.</text>
</comment>
<evidence type="ECO:0000313" key="1">
    <source>
        <dbReference type="EMBL" id="KAK3588490.1"/>
    </source>
</evidence>
<dbReference type="AlphaFoldDB" id="A0AAE0SBV2"/>
<keyword evidence="2" id="KW-1185">Reference proteome</keyword>
<sequence>MKHCKKSFSKNPLLIEVFQDGHSGSHIGYQTGTLFHLDWLLNLHHFQFSPARQLMVKYGQYDFPFNSKIYKITAGNHAGHEIGIIVLCPTKHHKKSFCNNSMLI</sequence>
<name>A0AAE0SBV2_9BIVA</name>
<organism evidence="1 2">
    <name type="scientific">Potamilus streckersoni</name>
    <dbReference type="NCBI Taxonomy" id="2493646"/>
    <lineage>
        <taxon>Eukaryota</taxon>
        <taxon>Metazoa</taxon>
        <taxon>Spiralia</taxon>
        <taxon>Lophotrochozoa</taxon>
        <taxon>Mollusca</taxon>
        <taxon>Bivalvia</taxon>
        <taxon>Autobranchia</taxon>
        <taxon>Heteroconchia</taxon>
        <taxon>Palaeoheterodonta</taxon>
        <taxon>Unionida</taxon>
        <taxon>Unionoidea</taxon>
        <taxon>Unionidae</taxon>
        <taxon>Ambleminae</taxon>
        <taxon>Lampsilini</taxon>
        <taxon>Potamilus</taxon>
    </lineage>
</organism>
<proteinExistence type="predicted"/>
<gene>
    <name evidence="1" type="ORF">CHS0354_012899</name>
</gene>
<dbReference type="Proteomes" id="UP001195483">
    <property type="component" value="Unassembled WGS sequence"/>
</dbReference>
<protein>
    <submittedName>
        <fullName evidence="1">Uncharacterized protein</fullName>
    </submittedName>
</protein>
<reference evidence="1" key="1">
    <citation type="journal article" date="2021" name="Genome Biol. Evol.">
        <title>A High-Quality Reference Genome for a Parasitic Bivalve with Doubly Uniparental Inheritance (Bivalvia: Unionida).</title>
        <authorList>
            <person name="Smith C.H."/>
        </authorList>
    </citation>
    <scope>NUCLEOTIDE SEQUENCE</scope>
    <source>
        <strain evidence="1">CHS0354</strain>
    </source>
</reference>
<accession>A0AAE0SBV2</accession>
<reference evidence="1" key="3">
    <citation type="submission" date="2023-05" db="EMBL/GenBank/DDBJ databases">
        <authorList>
            <person name="Smith C.H."/>
        </authorList>
    </citation>
    <scope>NUCLEOTIDE SEQUENCE</scope>
    <source>
        <strain evidence="1">CHS0354</strain>
        <tissue evidence="1">Mantle</tissue>
    </source>
</reference>